<dbReference type="Pfam" id="PF04796">
    <property type="entry name" value="RepA_C"/>
    <property type="match status" value="1"/>
</dbReference>
<sequence length="378" mass="42944">MRDDDKGDDEDLDRLVRQALMIEAEEAREAGAVRFMARALTQATMPHKATPGNEFKRRNGSLILSMLAPSDIGLPYGSIPRLLVSWITTEAVRTKSPVLELGPSLSAFMAGLDLTPTGGRWGSITRLRDQMTRLFASSVTCIYDDKDRTGIVNVRVVEEADLWWNPKAPDDAPLWKSTIELGKKFFEEAINNPVPVDMRALKVLKRSPLALDIYCWLTYRMSYLRKPTEIPWPALEMQFGADYASDEQGLRNFKKKFLHHLRKVLILYPEANVEGGERGLLLKPSKPHVAQLPPALPRLKNPPAPEPLLLPLPDFQERSGPHLRNSTYEIARKAAPGWDVYELERQWREWIEKKGPPQKPDAAFIAFCRKKIKNELET</sequence>
<keyword evidence="2" id="KW-1185">Reference proteome</keyword>
<comment type="caution">
    <text evidence="1">The sequence shown here is derived from an EMBL/GenBank/DDBJ whole genome shotgun (WGS) entry which is preliminary data.</text>
</comment>
<evidence type="ECO:0000313" key="2">
    <source>
        <dbReference type="Proteomes" id="UP000760480"/>
    </source>
</evidence>
<proteinExistence type="predicted"/>
<dbReference type="InterPro" id="IPR006881">
    <property type="entry name" value="RepA_C"/>
</dbReference>
<name>A0ABX1TS10_9GAMM</name>
<organism evidence="1 2">
    <name type="scientific">Candidatus Competibacter phosphatis</name>
    <dbReference type="NCBI Taxonomy" id="221280"/>
    <lineage>
        <taxon>Bacteria</taxon>
        <taxon>Pseudomonadati</taxon>
        <taxon>Pseudomonadota</taxon>
        <taxon>Gammaproteobacteria</taxon>
        <taxon>Candidatus Competibacteraceae</taxon>
        <taxon>Candidatus Competibacter</taxon>
    </lineage>
</organism>
<protein>
    <submittedName>
        <fullName evidence="1">Pirin</fullName>
    </submittedName>
</protein>
<gene>
    <name evidence="1" type="ORF">E4P82_20995</name>
</gene>
<reference evidence="1 2" key="1">
    <citation type="submission" date="2019-03" db="EMBL/GenBank/DDBJ databases">
        <title>Metabolic reconstructions from genomes of highly enriched 'Candidatus Accumulibacter' and 'Candidatus Competibacter' bioreactor populations.</title>
        <authorList>
            <person name="Annavajhala M.K."/>
            <person name="Welles L."/>
            <person name="Abbas B."/>
            <person name="Sorokin D."/>
            <person name="Park H."/>
            <person name="Van Loosdrecht M."/>
            <person name="Chandran K."/>
        </authorList>
    </citation>
    <scope>NUCLEOTIDE SEQUENCE [LARGE SCALE GENOMIC DNA]</scope>
    <source>
        <strain evidence="1 2">SBR_G</strain>
    </source>
</reference>
<dbReference type="Proteomes" id="UP000760480">
    <property type="component" value="Unassembled WGS sequence"/>
</dbReference>
<evidence type="ECO:0000313" key="1">
    <source>
        <dbReference type="EMBL" id="NMQ21466.1"/>
    </source>
</evidence>
<dbReference type="RefSeq" id="WP_211203246.1">
    <property type="nucleotide sequence ID" value="NZ_SPMZ01000112.1"/>
</dbReference>
<accession>A0ABX1TS10</accession>
<dbReference type="EMBL" id="SPMZ01000112">
    <property type="protein sequence ID" value="NMQ21466.1"/>
    <property type="molecule type" value="Genomic_DNA"/>
</dbReference>